<protein>
    <submittedName>
        <fullName evidence="1">Uncharacterized protein</fullName>
    </submittedName>
</protein>
<gene>
    <name evidence="1" type="ordered locus">AALP_Aa1g240200</name>
</gene>
<keyword evidence="2" id="KW-1185">Reference proteome</keyword>
<name>A0A087HQA0_ARAAL</name>
<dbReference type="EMBL" id="CM002869">
    <property type="protein sequence ID" value="KFK44302.1"/>
    <property type="molecule type" value="Genomic_DNA"/>
</dbReference>
<accession>A0A087HQA0</accession>
<proteinExistence type="predicted"/>
<dbReference type="AlphaFoldDB" id="A0A087HQA0"/>
<reference evidence="2" key="1">
    <citation type="journal article" date="2015" name="Nat. Plants">
        <title>Genome expansion of Arabis alpina linked with retrotransposition and reduced symmetric DNA methylation.</title>
        <authorList>
            <person name="Willing E.M."/>
            <person name="Rawat V."/>
            <person name="Mandakova T."/>
            <person name="Maumus F."/>
            <person name="James G.V."/>
            <person name="Nordstroem K.J."/>
            <person name="Becker C."/>
            <person name="Warthmann N."/>
            <person name="Chica C."/>
            <person name="Szarzynska B."/>
            <person name="Zytnicki M."/>
            <person name="Albani M.C."/>
            <person name="Kiefer C."/>
            <person name="Bergonzi S."/>
            <person name="Castaings L."/>
            <person name="Mateos J.L."/>
            <person name="Berns M.C."/>
            <person name="Bujdoso N."/>
            <person name="Piofczyk T."/>
            <person name="de Lorenzo L."/>
            <person name="Barrero-Sicilia C."/>
            <person name="Mateos I."/>
            <person name="Piednoel M."/>
            <person name="Hagmann J."/>
            <person name="Chen-Min-Tao R."/>
            <person name="Iglesias-Fernandez R."/>
            <person name="Schuster S.C."/>
            <person name="Alonso-Blanco C."/>
            <person name="Roudier F."/>
            <person name="Carbonero P."/>
            <person name="Paz-Ares J."/>
            <person name="Davis S.J."/>
            <person name="Pecinka A."/>
            <person name="Quesneville H."/>
            <person name="Colot V."/>
            <person name="Lysak M.A."/>
            <person name="Weigel D."/>
            <person name="Coupland G."/>
            <person name="Schneeberger K."/>
        </authorList>
    </citation>
    <scope>NUCLEOTIDE SEQUENCE [LARGE SCALE GENOMIC DNA]</scope>
    <source>
        <strain evidence="2">cv. Pajares</strain>
    </source>
</reference>
<dbReference type="Gramene" id="KFK44302">
    <property type="protein sequence ID" value="KFK44302"/>
    <property type="gene ID" value="AALP_AA1G240200"/>
</dbReference>
<dbReference type="PANTHER" id="PTHR31710:SF39">
    <property type="entry name" value="PLANT THIONIN FAMILY PROTEIN"/>
    <property type="match status" value="1"/>
</dbReference>
<dbReference type="OMA" id="THDVCEN"/>
<dbReference type="Proteomes" id="UP000029120">
    <property type="component" value="Chromosome 1"/>
</dbReference>
<dbReference type="OrthoDB" id="1037660at2759"/>
<organism evidence="1 2">
    <name type="scientific">Arabis alpina</name>
    <name type="common">Alpine rock-cress</name>
    <dbReference type="NCBI Taxonomy" id="50452"/>
    <lineage>
        <taxon>Eukaryota</taxon>
        <taxon>Viridiplantae</taxon>
        <taxon>Streptophyta</taxon>
        <taxon>Embryophyta</taxon>
        <taxon>Tracheophyta</taxon>
        <taxon>Spermatophyta</taxon>
        <taxon>Magnoliopsida</taxon>
        <taxon>eudicotyledons</taxon>
        <taxon>Gunneridae</taxon>
        <taxon>Pentapetalae</taxon>
        <taxon>rosids</taxon>
        <taxon>malvids</taxon>
        <taxon>Brassicales</taxon>
        <taxon>Brassicaceae</taxon>
        <taxon>Arabideae</taxon>
        <taxon>Arabis</taxon>
    </lineage>
</organism>
<sequence>MAQTSHINTFDVRVKHCVPNQCLNKVKDATHDVCENACKNLCNKKQFNVNYIVISPKTQRLILVQLHA</sequence>
<dbReference type="PANTHER" id="PTHR31710">
    <property type="entry name" value="GB|AAF16529.1-RELATED"/>
    <property type="match status" value="1"/>
</dbReference>
<evidence type="ECO:0000313" key="2">
    <source>
        <dbReference type="Proteomes" id="UP000029120"/>
    </source>
</evidence>
<evidence type="ECO:0000313" key="1">
    <source>
        <dbReference type="EMBL" id="KFK44302.1"/>
    </source>
</evidence>